<organism evidence="2 3">
    <name type="scientific">Candidatus Ghiorseimicrobium undicola</name>
    <dbReference type="NCBI Taxonomy" id="1974746"/>
    <lineage>
        <taxon>Bacteria</taxon>
        <taxon>Pseudomonadati</taxon>
        <taxon>Candidatus Omnitrophota</taxon>
        <taxon>Candidatus Ghiorseimicrobium</taxon>
    </lineage>
</organism>
<name>A0A2H0LZX4_9BACT</name>
<evidence type="ECO:0000313" key="2">
    <source>
        <dbReference type="EMBL" id="PIQ89937.1"/>
    </source>
</evidence>
<comment type="caution">
    <text evidence="2">The sequence shown here is derived from an EMBL/GenBank/DDBJ whole genome shotgun (WGS) entry which is preliminary data.</text>
</comment>
<proteinExistence type="predicted"/>
<evidence type="ECO:0000313" key="3">
    <source>
        <dbReference type="Proteomes" id="UP000229641"/>
    </source>
</evidence>
<evidence type="ECO:0000256" key="1">
    <source>
        <dbReference type="SAM" id="SignalP"/>
    </source>
</evidence>
<dbReference type="Proteomes" id="UP000229641">
    <property type="component" value="Unassembled WGS sequence"/>
</dbReference>
<gene>
    <name evidence="2" type="ORF">COV72_00490</name>
</gene>
<feature type="signal peptide" evidence="1">
    <location>
        <begin position="1"/>
        <end position="22"/>
    </location>
</feature>
<accession>A0A2H0LZX4</accession>
<dbReference type="EMBL" id="PCWA01000008">
    <property type="protein sequence ID" value="PIQ89937.1"/>
    <property type="molecule type" value="Genomic_DNA"/>
</dbReference>
<feature type="chain" id="PRO_5013749009" description="Lipoprotein" evidence="1">
    <location>
        <begin position="23"/>
        <end position="121"/>
    </location>
</feature>
<keyword evidence="1" id="KW-0732">Signal</keyword>
<reference evidence="2 3" key="1">
    <citation type="submission" date="2017-09" db="EMBL/GenBank/DDBJ databases">
        <title>Depth-based differentiation of microbial function through sediment-hosted aquifers and enrichment of novel symbionts in the deep terrestrial subsurface.</title>
        <authorList>
            <person name="Probst A.J."/>
            <person name="Ladd B."/>
            <person name="Jarett J.K."/>
            <person name="Geller-Mcgrath D.E."/>
            <person name="Sieber C.M."/>
            <person name="Emerson J.B."/>
            <person name="Anantharaman K."/>
            <person name="Thomas B.C."/>
            <person name="Malmstrom R."/>
            <person name="Stieglmeier M."/>
            <person name="Klingl A."/>
            <person name="Woyke T."/>
            <person name="Ryan C.M."/>
            <person name="Banfield J.F."/>
        </authorList>
    </citation>
    <scope>NUCLEOTIDE SEQUENCE [LARGE SCALE GENOMIC DNA]</scope>
    <source>
        <strain evidence="2">CG11_big_fil_rev_8_21_14_0_20_42_13</strain>
    </source>
</reference>
<dbReference type="AlphaFoldDB" id="A0A2H0LZX4"/>
<protein>
    <recommendedName>
        <fullName evidence="4">Lipoprotein</fullName>
    </recommendedName>
</protein>
<sequence length="121" mass="13281">MKLKLITLILSLFLLNAGCAMANKASDYKYYKASMNTVNYSDGISKEEAIIIARNSMIEDGDAKDFNLANPTVESGGLNDELWDVEFKARLWLEATRGIFFGTVYIDKKTGQVKGGGGSDL</sequence>
<evidence type="ECO:0008006" key="4">
    <source>
        <dbReference type="Google" id="ProtNLM"/>
    </source>
</evidence>